<feature type="compositionally biased region" description="Low complexity" evidence="5">
    <location>
        <begin position="58"/>
        <end position="72"/>
    </location>
</feature>
<dbReference type="InterPro" id="IPR004864">
    <property type="entry name" value="LEA_2"/>
</dbReference>
<evidence type="ECO:0000256" key="6">
    <source>
        <dbReference type="SAM" id="Phobius"/>
    </source>
</evidence>
<comment type="subcellular location">
    <subcellularLocation>
        <location evidence="1">Membrane</location>
        <topology evidence="1">Single-pass membrane protein</topology>
    </subcellularLocation>
</comment>
<feature type="transmembrane region" description="Helical" evidence="6">
    <location>
        <begin position="117"/>
        <end position="139"/>
    </location>
</feature>
<dbReference type="PANTHER" id="PTHR31234:SF2">
    <property type="entry name" value="OS05G0199100 PROTEIN"/>
    <property type="match status" value="1"/>
</dbReference>
<dbReference type="InterPro" id="IPR044839">
    <property type="entry name" value="NDR1-like"/>
</dbReference>
<feature type="domain" description="Late embryogenesis abundant protein LEA-2 subgroup" evidence="7">
    <location>
        <begin position="181"/>
        <end position="272"/>
    </location>
</feature>
<dbReference type="AlphaFoldDB" id="A0A438F5R8"/>
<name>A0A438F5R8_VITVI</name>
<keyword evidence="4 6" id="KW-0472">Membrane</keyword>
<organism evidence="8 9">
    <name type="scientific">Vitis vinifera</name>
    <name type="common">Grape</name>
    <dbReference type="NCBI Taxonomy" id="29760"/>
    <lineage>
        <taxon>Eukaryota</taxon>
        <taxon>Viridiplantae</taxon>
        <taxon>Streptophyta</taxon>
        <taxon>Embryophyta</taxon>
        <taxon>Tracheophyta</taxon>
        <taxon>Spermatophyta</taxon>
        <taxon>Magnoliopsida</taxon>
        <taxon>eudicotyledons</taxon>
        <taxon>Gunneridae</taxon>
        <taxon>Pentapetalae</taxon>
        <taxon>rosids</taxon>
        <taxon>Vitales</taxon>
        <taxon>Vitaceae</taxon>
        <taxon>Viteae</taxon>
        <taxon>Vitis</taxon>
    </lineage>
</organism>
<evidence type="ECO:0000313" key="8">
    <source>
        <dbReference type="EMBL" id="RVW55358.1"/>
    </source>
</evidence>
<evidence type="ECO:0000313" key="9">
    <source>
        <dbReference type="Proteomes" id="UP000288805"/>
    </source>
</evidence>
<comment type="caution">
    <text evidence="8">The sequence shown here is derived from an EMBL/GenBank/DDBJ whole genome shotgun (WGS) entry which is preliminary data.</text>
</comment>
<evidence type="ECO:0000256" key="4">
    <source>
        <dbReference type="ARBA" id="ARBA00023136"/>
    </source>
</evidence>
<feature type="compositionally biased region" description="Polar residues" evidence="5">
    <location>
        <begin position="39"/>
        <end position="48"/>
    </location>
</feature>
<evidence type="ECO:0000259" key="7">
    <source>
        <dbReference type="Pfam" id="PF03168"/>
    </source>
</evidence>
<evidence type="ECO:0000256" key="2">
    <source>
        <dbReference type="ARBA" id="ARBA00022692"/>
    </source>
</evidence>
<dbReference type="Proteomes" id="UP000288805">
    <property type="component" value="Unassembled WGS sequence"/>
</dbReference>
<proteinExistence type="predicted"/>
<evidence type="ECO:0000256" key="3">
    <source>
        <dbReference type="ARBA" id="ARBA00022989"/>
    </source>
</evidence>
<dbReference type="PANTHER" id="PTHR31234">
    <property type="entry name" value="LATE EMBRYOGENESIS ABUNDANT (LEA) HYDROXYPROLINE-RICH GLYCOPROTEIN FAMILY"/>
    <property type="match status" value="1"/>
</dbReference>
<accession>A0A438F5R8</accession>
<dbReference type="EMBL" id="QGNW01001117">
    <property type="protein sequence ID" value="RVW55358.1"/>
    <property type="molecule type" value="Genomic_DNA"/>
</dbReference>
<dbReference type="Pfam" id="PF03168">
    <property type="entry name" value="LEA_2"/>
    <property type="match status" value="1"/>
</dbReference>
<reference evidence="8 9" key="1">
    <citation type="journal article" date="2018" name="PLoS Genet.">
        <title>Population sequencing reveals clonal diversity and ancestral inbreeding in the grapevine cultivar Chardonnay.</title>
        <authorList>
            <person name="Roach M.J."/>
            <person name="Johnson D.L."/>
            <person name="Bohlmann J."/>
            <person name="van Vuuren H.J."/>
            <person name="Jones S.J."/>
            <person name="Pretorius I.S."/>
            <person name="Schmidt S.A."/>
            <person name="Borneman A.R."/>
        </authorList>
    </citation>
    <scope>NUCLEOTIDE SEQUENCE [LARGE SCALE GENOMIC DNA]</scope>
    <source>
        <strain evidence="9">cv. Chardonnay</strain>
        <tissue evidence="8">Leaf</tissue>
    </source>
</reference>
<sequence>MSTQGKTDSDDTSFAASSPRRPLYFVQSPSGDSHDGEKTSMSLHSTPALSPMGSPPHSNSSLGRHSSSTRFSGSGKTSTNGGHHRKGEKPWKEFDKIEEEGLLEFDGARRRPSPRCYIIAFVVGFFLLFSLFSLILLCVSKSHKPTITMQSIRFQQFSIQAGVDSSGVPTDMVSVNTIVKFKFRNTATFFGLHVTSTPLHLSFSQLNVATGMMQKFYQPRNSHKTIKVTVRGSNIPLYGGGASLNISNGTVSGAVPLTLSFTVRSRGYVLGRLVRPKFYLRMKCPVAMDFGNPKKKVSIPLKDSCTYRR</sequence>
<keyword evidence="2 6" id="KW-0812">Transmembrane</keyword>
<dbReference type="GO" id="GO:0016020">
    <property type="term" value="C:membrane"/>
    <property type="evidence" value="ECO:0007669"/>
    <property type="project" value="UniProtKB-SubCell"/>
</dbReference>
<protein>
    <recommendedName>
        <fullName evidence="7">Late embryogenesis abundant protein LEA-2 subgroup domain-containing protein</fullName>
    </recommendedName>
</protein>
<evidence type="ECO:0000256" key="5">
    <source>
        <dbReference type="SAM" id="MobiDB-lite"/>
    </source>
</evidence>
<evidence type="ECO:0000256" key="1">
    <source>
        <dbReference type="ARBA" id="ARBA00004167"/>
    </source>
</evidence>
<gene>
    <name evidence="8" type="ORF">CK203_078440</name>
</gene>
<feature type="region of interest" description="Disordered" evidence="5">
    <location>
        <begin position="1"/>
        <end position="92"/>
    </location>
</feature>
<dbReference type="GO" id="GO:0098542">
    <property type="term" value="P:defense response to other organism"/>
    <property type="evidence" value="ECO:0007669"/>
    <property type="project" value="InterPro"/>
</dbReference>
<keyword evidence="3 6" id="KW-1133">Transmembrane helix</keyword>